<evidence type="ECO:0000313" key="4">
    <source>
        <dbReference type="Proteomes" id="UP000602395"/>
    </source>
</evidence>
<dbReference type="RefSeq" id="WP_190266566.1">
    <property type="nucleotide sequence ID" value="NZ_BAABAD010000005.1"/>
</dbReference>
<proteinExistence type="predicted"/>
<feature type="region of interest" description="Disordered" evidence="1">
    <location>
        <begin position="53"/>
        <end position="86"/>
    </location>
</feature>
<organism evidence="3 4">
    <name type="scientific">Gordonia hankookensis</name>
    <dbReference type="NCBI Taxonomy" id="589403"/>
    <lineage>
        <taxon>Bacteria</taxon>
        <taxon>Bacillati</taxon>
        <taxon>Actinomycetota</taxon>
        <taxon>Actinomycetes</taxon>
        <taxon>Mycobacteriales</taxon>
        <taxon>Gordoniaceae</taxon>
        <taxon>Gordonia</taxon>
    </lineage>
</organism>
<evidence type="ECO:0000259" key="2">
    <source>
        <dbReference type="PROSITE" id="PS51819"/>
    </source>
</evidence>
<dbReference type="Pfam" id="PF18029">
    <property type="entry name" value="Glyoxalase_6"/>
    <property type="match status" value="2"/>
</dbReference>
<evidence type="ECO:0000313" key="3">
    <source>
        <dbReference type="EMBL" id="MBD1319691.1"/>
    </source>
</evidence>
<dbReference type="InterPro" id="IPR029068">
    <property type="entry name" value="Glyas_Bleomycin-R_OHBP_Dase"/>
</dbReference>
<sequence length="451" mass="48305">MSEYNNTENRGRATPSDPLVVLRADDTPGWTEPVAPDAEFARTLRDRLERGATLPKGVVMSTASTLDTETTRPTTRPTTEPAVERPGALPYLTVADGRAAIDWYVANLGARLRGEPIVMDDGRIGHAELEIGGGVIYLAAEFEDMGLRAPRPGHVSVSLMLPVDDTDAAVATAERGGAAVTREPYEGYGNRTGTIVDPFGHRWMLTGPSKTGEQIHNRIHAGDIVYMSLQTPDAGRAARFYGAVLGWNYDPETRQVTNLGHRLGISDAGGYGSGTLYCVYAVDDFDAARDAIIAAGGQATEVSEVSRDGTQVLDATDDSGVAFSVHVAAPGEQRPDQHPRGVGEMSYLTVHTADSSRYRAFYGAVLGWTFHGGRIDDGWEVDDVRPQVGIAGGSDKTVAVPMWNVADMDAAVERVVTAGGRVVTEPDRQAYGVMALCADDQGTEFYLGQLF</sequence>
<feature type="domain" description="VOC" evidence="2">
    <location>
        <begin position="223"/>
        <end position="328"/>
    </location>
</feature>
<feature type="domain" description="VOC" evidence="2">
    <location>
        <begin position="344"/>
        <end position="450"/>
    </location>
</feature>
<name>A0ABR7WA53_9ACTN</name>
<dbReference type="InterPro" id="IPR041581">
    <property type="entry name" value="Glyoxalase_6"/>
</dbReference>
<dbReference type="Gene3D" id="3.30.720.120">
    <property type="match status" value="1"/>
</dbReference>
<feature type="compositionally biased region" description="Low complexity" evidence="1">
    <location>
        <begin position="71"/>
        <end position="81"/>
    </location>
</feature>
<feature type="domain" description="VOC" evidence="2">
    <location>
        <begin position="85"/>
        <end position="208"/>
    </location>
</feature>
<dbReference type="InterPro" id="IPR004360">
    <property type="entry name" value="Glyas_Fos-R_dOase_dom"/>
</dbReference>
<dbReference type="InterPro" id="IPR052164">
    <property type="entry name" value="Anthracycline_SecMetBiosynth"/>
</dbReference>
<protein>
    <submittedName>
        <fullName evidence="3">VOC family protein</fullName>
    </submittedName>
</protein>
<gene>
    <name evidence="3" type="ORF">IDF66_08820</name>
</gene>
<feature type="region of interest" description="Disordered" evidence="1">
    <location>
        <begin position="1"/>
        <end position="35"/>
    </location>
</feature>
<comment type="caution">
    <text evidence="3">The sequence shown here is derived from an EMBL/GenBank/DDBJ whole genome shotgun (WGS) entry which is preliminary data.</text>
</comment>
<dbReference type="Proteomes" id="UP000602395">
    <property type="component" value="Unassembled WGS sequence"/>
</dbReference>
<dbReference type="PANTHER" id="PTHR33993">
    <property type="entry name" value="GLYOXALASE-RELATED"/>
    <property type="match status" value="1"/>
</dbReference>
<dbReference type="PROSITE" id="PS51819">
    <property type="entry name" value="VOC"/>
    <property type="match status" value="3"/>
</dbReference>
<dbReference type="SUPFAM" id="SSF54593">
    <property type="entry name" value="Glyoxalase/Bleomycin resistance protein/Dihydroxybiphenyl dioxygenase"/>
    <property type="match status" value="3"/>
</dbReference>
<dbReference type="PANTHER" id="PTHR33993:SF14">
    <property type="entry name" value="GB|AAF24581.1"/>
    <property type="match status" value="1"/>
</dbReference>
<reference evidence="3 4" key="1">
    <citation type="submission" date="2020-09" db="EMBL/GenBank/DDBJ databases">
        <title>Novel species in genus Gordonia.</title>
        <authorList>
            <person name="Zhang G."/>
        </authorList>
    </citation>
    <scope>NUCLEOTIDE SEQUENCE [LARGE SCALE GENOMIC DNA]</scope>
    <source>
        <strain evidence="3 4">ON-33</strain>
    </source>
</reference>
<dbReference type="Gene3D" id="3.30.720.110">
    <property type="match status" value="1"/>
</dbReference>
<accession>A0ABR7WA53</accession>
<evidence type="ECO:0000256" key="1">
    <source>
        <dbReference type="SAM" id="MobiDB-lite"/>
    </source>
</evidence>
<dbReference type="InterPro" id="IPR037523">
    <property type="entry name" value="VOC_core"/>
</dbReference>
<dbReference type="Pfam" id="PF00903">
    <property type="entry name" value="Glyoxalase"/>
    <property type="match status" value="1"/>
</dbReference>
<dbReference type="CDD" id="cd07246">
    <property type="entry name" value="VOC_like"/>
    <property type="match status" value="1"/>
</dbReference>
<dbReference type="Gene3D" id="3.10.180.10">
    <property type="entry name" value="2,3-Dihydroxybiphenyl 1,2-Dioxygenase, domain 1"/>
    <property type="match status" value="2"/>
</dbReference>
<keyword evidence="4" id="KW-1185">Reference proteome</keyword>
<dbReference type="EMBL" id="JACWMS010000002">
    <property type="protein sequence ID" value="MBD1319691.1"/>
    <property type="molecule type" value="Genomic_DNA"/>
</dbReference>